<feature type="chain" id="PRO_5045292866" evidence="1">
    <location>
        <begin position="25"/>
        <end position="416"/>
    </location>
</feature>
<dbReference type="Gene3D" id="3.40.190.10">
    <property type="entry name" value="Periplasmic binding protein-like II"/>
    <property type="match status" value="1"/>
</dbReference>
<protein>
    <submittedName>
        <fullName evidence="2">Sugar ABC transporter substrate-binding protein</fullName>
    </submittedName>
</protein>
<dbReference type="Pfam" id="PF01547">
    <property type="entry name" value="SBP_bac_1"/>
    <property type="match status" value="1"/>
</dbReference>
<proteinExistence type="predicted"/>
<evidence type="ECO:0000313" key="3">
    <source>
        <dbReference type="Proteomes" id="UP001281447"/>
    </source>
</evidence>
<dbReference type="SUPFAM" id="SSF53850">
    <property type="entry name" value="Periplasmic binding protein-like II"/>
    <property type="match status" value="1"/>
</dbReference>
<evidence type="ECO:0000313" key="2">
    <source>
        <dbReference type="EMBL" id="MDY0393666.1"/>
    </source>
</evidence>
<dbReference type="PROSITE" id="PS51257">
    <property type="entry name" value="PROKAR_LIPOPROTEIN"/>
    <property type="match status" value="1"/>
</dbReference>
<dbReference type="Proteomes" id="UP001281447">
    <property type="component" value="Unassembled WGS sequence"/>
</dbReference>
<dbReference type="InterPro" id="IPR050490">
    <property type="entry name" value="Bact_solute-bd_prot1"/>
</dbReference>
<dbReference type="PANTHER" id="PTHR43649">
    <property type="entry name" value="ARABINOSE-BINDING PROTEIN-RELATED"/>
    <property type="match status" value="1"/>
</dbReference>
<accession>A0ABU5C2X8</accession>
<dbReference type="CDD" id="cd13585">
    <property type="entry name" value="PBP2_TMBP_like"/>
    <property type="match status" value="1"/>
</dbReference>
<dbReference type="PANTHER" id="PTHR43649:SF12">
    <property type="entry name" value="DIACETYLCHITOBIOSE BINDING PROTEIN DASA"/>
    <property type="match status" value="1"/>
</dbReference>
<comment type="caution">
    <text evidence="2">The sequence shown here is derived from an EMBL/GenBank/DDBJ whole genome shotgun (WGS) entry which is preliminary data.</text>
</comment>
<dbReference type="RefSeq" id="WP_390357530.1">
    <property type="nucleotide sequence ID" value="NZ_JBHUIZ010000015.1"/>
</dbReference>
<keyword evidence="1" id="KW-0732">Signal</keyword>
<organism evidence="2 3">
    <name type="scientific">Tigheibacillus halophilus</name>
    <dbReference type="NCBI Taxonomy" id="361280"/>
    <lineage>
        <taxon>Bacteria</taxon>
        <taxon>Bacillati</taxon>
        <taxon>Bacillota</taxon>
        <taxon>Bacilli</taxon>
        <taxon>Bacillales</taxon>
        <taxon>Bacillaceae</taxon>
        <taxon>Tigheibacillus</taxon>
    </lineage>
</organism>
<gene>
    <name evidence="2" type="ORF">RWE15_03430</name>
</gene>
<dbReference type="InterPro" id="IPR006059">
    <property type="entry name" value="SBP"/>
</dbReference>
<keyword evidence="3" id="KW-1185">Reference proteome</keyword>
<reference evidence="2 3" key="1">
    <citation type="submission" date="2023-10" db="EMBL/GenBank/DDBJ databases">
        <title>Virgibacillus halophilus 5B73C genome.</title>
        <authorList>
            <person name="Miliotis G."/>
            <person name="Sengupta P."/>
            <person name="Hameed A."/>
            <person name="Chuvochina M."/>
            <person name="Mcdonagh F."/>
            <person name="Simpson A.C."/>
            <person name="Singh N.K."/>
            <person name="Rekha P.D."/>
            <person name="Raman K."/>
            <person name="Hugenholtz P."/>
            <person name="Venkateswaran K."/>
        </authorList>
    </citation>
    <scope>NUCLEOTIDE SEQUENCE [LARGE SCALE GENOMIC DNA]</scope>
    <source>
        <strain evidence="2 3">5B73C</strain>
    </source>
</reference>
<feature type="signal peptide" evidence="1">
    <location>
        <begin position="1"/>
        <end position="24"/>
    </location>
</feature>
<evidence type="ECO:0000256" key="1">
    <source>
        <dbReference type="SAM" id="SignalP"/>
    </source>
</evidence>
<name>A0ABU5C2X8_9BACI</name>
<dbReference type="EMBL" id="JAWDIP010000003">
    <property type="protein sequence ID" value="MDY0393666.1"/>
    <property type="molecule type" value="Genomic_DNA"/>
</dbReference>
<sequence length="416" mass="46556">MRKLSLLTAVFLLSILIISGCSKNAEGNNSGNDKVVLNVIDPFGTEPQDSQLTDILKQYEDSHPNVTIKRQSVPAENLISKVIQQASSGSAPDVIFSDAQMTPKLASSGAITPLDKYMDKFLGDDDLTSVYEKSITEIMKYNNKIYGVPVGNNTEVYFYNKDVFEKDGITPPKTWDELNNVVGKLKENNEYSFGYSAIASEFASWSFLPYAWMKGKDLKHFNTSETIEALNFWTDFVKDGYTPKSVLNWTENDVATQFINGKFPMFQGGSWIIPIMEKEDINYDIIPLPTPEKGGDSMGPIGGEVMVIGKNSKNEKAAWDFIAWTQDEEVLNPINETFGYLPAYLPAQEKYLKEHPKFESVAETLKHGKSRTAVVGIDYPEISKELWKGIQNVITGENTSDEIVKQIQDKVDNLSD</sequence>